<dbReference type="Proteomes" id="UP001066276">
    <property type="component" value="Chromosome 6"/>
</dbReference>
<reference evidence="1" key="1">
    <citation type="journal article" date="2022" name="bioRxiv">
        <title>Sequencing and chromosome-scale assembly of the giantPleurodeles waltlgenome.</title>
        <authorList>
            <person name="Brown T."/>
            <person name="Elewa A."/>
            <person name="Iarovenko S."/>
            <person name="Subramanian E."/>
            <person name="Araus A.J."/>
            <person name="Petzold A."/>
            <person name="Susuki M."/>
            <person name="Suzuki K.-i.T."/>
            <person name="Hayashi T."/>
            <person name="Toyoda A."/>
            <person name="Oliveira C."/>
            <person name="Osipova E."/>
            <person name="Leigh N.D."/>
            <person name="Simon A."/>
            <person name="Yun M.H."/>
        </authorList>
    </citation>
    <scope>NUCLEOTIDE SEQUENCE</scope>
    <source>
        <strain evidence="1">20211129_DDA</strain>
        <tissue evidence="1">Liver</tissue>
    </source>
</reference>
<name>A0AAV7QFZ3_PLEWA</name>
<sequence>MCFSKKVQLKTLDNVTKNDDKYLQSIVSLEPSDKVTVDIPSYCSENVLIASEKNSQNTQPRFPDKIPIEEAFNFFECEDVSYNVVFRDDRVNYHTSNVLKGIGADVNHSSSAYHPEVFSPQNTKQWNEPGSSTNAAFEDVPFGAVPSSTGFLSKTPSSSSREDGIVANHTTLMGSPVLMNATSSMTSNSNKCPRTLNNMSSCTLPEDITSCDYEDPAILYVLSSMDYFYNVSTYGVVFQEFETHDGGHNEQALGNSSRLEKGLDTIVNDSQWTPEKNNYKTAPCANKRKCEISDEHLPPRKHRAGDSSILEAVKEFCISSMSPAMKKQLGFGDQ</sequence>
<comment type="caution">
    <text evidence="1">The sequence shown here is derived from an EMBL/GenBank/DDBJ whole genome shotgun (WGS) entry which is preliminary data.</text>
</comment>
<proteinExistence type="predicted"/>
<keyword evidence="2" id="KW-1185">Reference proteome</keyword>
<evidence type="ECO:0000313" key="2">
    <source>
        <dbReference type="Proteomes" id="UP001066276"/>
    </source>
</evidence>
<dbReference type="AlphaFoldDB" id="A0AAV7QFZ3"/>
<evidence type="ECO:0000313" key="1">
    <source>
        <dbReference type="EMBL" id="KAJ1139381.1"/>
    </source>
</evidence>
<organism evidence="1 2">
    <name type="scientific">Pleurodeles waltl</name>
    <name type="common">Iberian ribbed newt</name>
    <dbReference type="NCBI Taxonomy" id="8319"/>
    <lineage>
        <taxon>Eukaryota</taxon>
        <taxon>Metazoa</taxon>
        <taxon>Chordata</taxon>
        <taxon>Craniata</taxon>
        <taxon>Vertebrata</taxon>
        <taxon>Euteleostomi</taxon>
        <taxon>Amphibia</taxon>
        <taxon>Batrachia</taxon>
        <taxon>Caudata</taxon>
        <taxon>Salamandroidea</taxon>
        <taxon>Salamandridae</taxon>
        <taxon>Pleurodelinae</taxon>
        <taxon>Pleurodeles</taxon>
    </lineage>
</organism>
<gene>
    <name evidence="1" type="ORF">NDU88_005754</name>
</gene>
<accession>A0AAV7QFZ3</accession>
<protein>
    <submittedName>
        <fullName evidence="1">Uncharacterized protein</fullName>
    </submittedName>
</protein>
<dbReference type="EMBL" id="JANPWB010000010">
    <property type="protein sequence ID" value="KAJ1139381.1"/>
    <property type="molecule type" value="Genomic_DNA"/>
</dbReference>